<dbReference type="InterPro" id="IPR006260">
    <property type="entry name" value="TonB/TolA_C"/>
</dbReference>
<evidence type="ECO:0000256" key="1">
    <source>
        <dbReference type="ARBA" id="ARBA00004383"/>
    </source>
</evidence>
<dbReference type="AlphaFoldDB" id="D2TZC4"/>
<feature type="domain" description="TonB C-terminal" evidence="11">
    <location>
        <begin position="164"/>
        <end position="254"/>
    </location>
</feature>
<dbReference type="InterPro" id="IPR051045">
    <property type="entry name" value="TonB-dependent_transducer"/>
</dbReference>
<dbReference type="GO" id="GO:0098797">
    <property type="term" value="C:plasma membrane protein complex"/>
    <property type="evidence" value="ECO:0007669"/>
    <property type="project" value="TreeGrafter"/>
</dbReference>
<evidence type="ECO:0000256" key="8">
    <source>
        <dbReference type="ARBA" id="ARBA00022989"/>
    </source>
</evidence>
<dbReference type="InterPro" id="IPR003538">
    <property type="entry name" value="TonB"/>
</dbReference>
<dbReference type="PRINTS" id="PR01374">
    <property type="entry name" value="TONBPROTEIN"/>
</dbReference>
<evidence type="ECO:0000256" key="10">
    <source>
        <dbReference type="RuleBase" id="RU362123"/>
    </source>
</evidence>
<evidence type="ECO:0000256" key="5">
    <source>
        <dbReference type="ARBA" id="ARBA00022519"/>
    </source>
</evidence>
<dbReference type="Gene3D" id="3.30.2420.10">
    <property type="entry name" value="TonB"/>
    <property type="match status" value="1"/>
</dbReference>
<dbReference type="EMBL" id="FN545191">
    <property type="protein sequence ID" value="CBA72958.1"/>
    <property type="molecule type" value="Genomic_DNA"/>
</dbReference>
<keyword evidence="10" id="KW-0735">Signal-anchor</keyword>
<keyword evidence="4 10" id="KW-1003">Cell membrane</keyword>
<keyword evidence="7 10" id="KW-0653">Protein transport</keyword>
<name>D2TZC4_9GAMM</name>
<dbReference type="GO" id="GO:0031992">
    <property type="term" value="F:energy transducer activity"/>
    <property type="evidence" value="ECO:0007669"/>
    <property type="project" value="InterPro"/>
</dbReference>
<proteinExistence type="inferred from homology"/>
<dbReference type="NCBIfam" id="TIGR01352">
    <property type="entry name" value="tonB_Cterm"/>
    <property type="match status" value="1"/>
</dbReference>
<keyword evidence="3 10" id="KW-0813">Transport</keyword>
<dbReference type="InterPro" id="IPR037682">
    <property type="entry name" value="TonB_C"/>
</dbReference>
<dbReference type="GO" id="GO:0015891">
    <property type="term" value="P:siderophore transport"/>
    <property type="evidence" value="ECO:0007669"/>
    <property type="project" value="InterPro"/>
</dbReference>
<evidence type="ECO:0000256" key="4">
    <source>
        <dbReference type="ARBA" id="ARBA00022475"/>
    </source>
</evidence>
<evidence type="ECO:0000256" key="7">
    <source>
        <dbReference type="ARBA" id="ARBA00022927"/>
    </source>
</evidence>
<evidence type="ECO:0000256" key="3">
    <source>
        <dbReference type="ARBA" id="ARBA00022448"/>
    </source>
</evidence>
<dbReference type="GO" id="GO:0030288">
    <property type="term" value="C:outer membrane-bounded periplasmic space"/>
    <property type="evidence" value="ECO:0007669"/>
    <property type="project" value="InterPro"/>
</dbReference>
<dbReference type="PANTHER" id="PTHR33446">
    <property type="entry name" value="PROTEIN TONB-RELATED"/>
    <property type="match status" value="1"/>
</dbReference>
<dbReference type="GO" id="GO:0015031">
    <property type="term" value="P:protein transport"/>
    <property type="evidence" value="ECO:0007669"/>
    <property type="project" value="UniProtKB-UniRule"/>
</dbReference>
<keyword evidence="8" id="KW-1133">Transmembrane helix</keyword>
<dbReference type="PROSITE" id="PS52015">
    <property type="entry name" value="TONB_CTD"/>
    <property type="match status" value="1"/>
</dbReference>
<evidence type="ECO:0000313" key="12">
    <source>
        <dbReference type="EMBL" id="CBA72958.1"/>
    </source>
</evidence>
<comment type="subcellular location">
    <subcellularLocation>
        <location evidence="1 10">Cell inner membrane</location>
        <topology evidence="1 10">Single-pass membrane protein</topology>
        <orientation evidence="1 10">Periplasmic side</orientation>
    </subcellularLocation>
</comment>
<keyword evidence="5 10" id="KW-0997">Cell inner membrane</keyword>
<protein>
    <recommendedName>
        <fullName evidence="10">Protein TonB</fullName>
    </recommendedName>
</protein>
<reference evidence="12" key="1">
    <citation type="journal article" date="2010" name="Insect Mol. Biol.">
        <title>The draft genome sequence of Arsenophonus nasoniae, son-killer bacterium of Nasonia vitripennis, reveals genes associated with virulence and symbiosis.</title>
        <authorList>
            <person name="Wilkes T."/>
            <person name="Darby A.C."/>
            <person name="Choi J."/>
            <person name="Colborne J.K."/>
            <person name="Werren J.H."/>
            <person name="Hurst G.D.D."/>
        </authorList>
    </citation>
    <scope>NUCLEOTIDE SEQUENCE</scope>
</reference>
<dbReference type="PANTHER" id="PTHR33446:SF2">
    <property type="entry name" value="PROTEIN TONB"/>
    <property type="match status" value="1"/>
</dbReference>
<evidence type="ECO:0000256" key="2">
    <source>
        <dbReference type="ARBA" id="ARBA00006555"/>
    </source>
</evidence>
<evidence type="ECO:0000256" key="9">
    <source>
        <dbReference type="ARBA" id="ARBA00023136"/>
    </source>
</evidence>
<evidence type="ECO:0000259" key="11">
    <source>
        <dbReference type="PROSITE" id="PS52015"/>
    </source>
</evidence>
<keyword evidence="9" id="KW-0472">Membrane</keyword>
<gene>
    <name evidence="12" type="ORF">ARN_15340</name>
</gene>
<accession>D2TZC4</accession>
<comment type="similarity">
    <text evidence="2 10">Belongs to the TonB family.</text>
</comment>
<keyword evidence="6" id="KW-0812">Transmembrane</keyword>
<dbReference type="Pfam" id="PF03544">
    <property type="entry name" value="TonB_C"/>
    <property type="match status" value="1"/>
</dbReference>
<sequence length="254" mass="28706">MLFAFRMQLIYLLNLRKNFLMRWIRSASFIALSLFLHASLAVSWLLLQPMLSASTAKSMSVSMVTLAAPDGISQSVKIADNKPEGAIKPKIESDVEPKLALPVKKKVMQKKSIVKQNSKSKQLVERQIKKTIVEQSNQQQANISDDNIGVNNNQQASQMASPPFAIEGPKALRIQHPDYPDRARKLGKEGYVNVQYDIDENGRVVNLEVIDSSPRGMFEREVKRAMNRWYYEKIPAKGLKKTFLFKIDGSINLS</sequence>
<dbReference type="GO" id="GO:0055085">
    <property type="term" value="P:transmembrane transport"/>
    <property type="evidence" value="ECO:0007669"/>
    <property type="project" value="InterPro"/>
</dbReference>
<evidence type="ECO:0000256" key="6">
    <source>
        <dbReference type="ARBA" id="ARBA00022692"/>
    </source>
</evidence>
<comment type="function">
    <text evidence="10">Interacts with outer membrane receptor proteins that carry out high-affinity binding and energy dependent uptake into the periplasmic space of specific substrates. It could act to transduce energy from the cytoplasmic membrane to specific energy-requiring processes in the outer membrane, resulting in the release into the periplasm of ligands bound by these outer membrane proteins.</text>
</comment>
<organism evidence="12">
    <name type="scientific">Arsenophonus nasoniae</name>
    <name type="common">son-killer infecting Nasonia vitripennis</name>
    <dbReference type="NCBI Taxonomy" id="638"/>
    <lineage>
        <taxon>Bacteria</taxon>
        <taxon>Pseudomonadati</taxon>
        <taxon>Pseudomonadota</taxon>
        <taxon>Gammaproteobacteria</taxon>
        <taxon>Enterobacterales</taxon>
        <taxon>Morganellaceae</taxon>
        <taxon>Arsenophonus</taxon>
    </lineage>
</organism>
<dbReference type="SUPFAM" id="SSF74653">
    <property type="entry name" value="TolA/TonB C-terminal domain"/>
    <property type="match status" value="1"/>
</dbReference>